<evidence type="ECO:0000313" key="2">
    <source>
        <dbReference type="Proteomes" id="UP001208041"/>
    </source>
</evidence>
<comment type="caution">
    <text evidence="1">The sequence shown here is derived from an EMBL/GenBank/DDBJ whole genome shotgun (WGS) entry which is preliminary data.</text>
</comment>
<dbReference type="Proteomes" id="UP001208041">
    <property type="component" value="Unassembled WGS sequence"/>
</dbReference>
<accession>A0AAE3IYP6</accession>
<proteinExistence type="predicted"/>
<evidence type="ECO:0000313" key="1">
    <source>
        <dbReference type="EMBL" id="MCV6824454.1"/>
    </source>
</evidence>
<sequence length="82" mass="9030">MALLEDLADELAKETLEAGELMGDSEYYREVAKLLGTSSTTMEEAFLTSIRFRLAARRGHAFVKQSLATYKKANTPKSGENG</sequence>
<dbReference type="EMBL" id="JAOYFC010000002">
    <property type="protein sequence ID" value="MCV6824454.1"/>
    <property type="molecule type" value="Genomic_DNA"/>
</dbReference>
<reference evidence="1" key="1">
    <citation type="submission" date="2022-10" db="EMBL/GenBank/DDBJ databases">
        <authorList>
            <person name="Yue Y."/>
        </authorList>
    </citation>
    <scope>NUCLEOTIDE SEQUENCE</scope>
    <source>
        <strain evidence="1">Z654</strain>
    </source>
</reference>
<gene>
    <name evidence="1" type="ORF">OH136_07775</name>
</gene>
<organism evidence="1 2">
    <name type="scientific">Halocynthiibacter halioticoli</name>
    <dbReference type="NCBI Taxonomy" id="2986804"/>
    <lineage>
        <taxon>Bacteria</taxon>
        <taxon>Pseudomonadati</taxon>
        <taxon>Pseudomonadota</taxon>
        <taxon>Alphaproteobacteria</taxon>
        <taxon>Rhodobacterales</taxon>
        <taxon>Paracoccaceae</taxon>
        <taxon>Halocynthiibacter</taxon>
    </lineage>
</organism>
<dbReference type="RefSeq" id="WP_263953316.1">
    <property type="nucleotide sequence ID" value="NZ_JAOYFC010000002.1"/>
</dbReference>
<protein>
    <submittedName>
        <fullName evidence="1">Uncharacterized protein</fullName>
    </submittedName>
</protein>
<name>A0AAE3IYP6_9RHOB</name>
<keyword evidence="2" id="KW-1185">Reference proteome</keyword>
<dbReference type="AlphaFoldDB" id="A0AAE3IYP6"/>